<keyword evidence="2" id="KW-1185">Reference proteome</keyword>
<protein>
    <submittedName>
        <fullName evidence="1">Uncharacterized protein</fullName>
    </submittedName>
</protein>
<accession>A0AAE0KLI0</accession>
<reference evidence="1" key="1">
    <citation type="journal article" date="2023" name="Mol. Phylogenet. Evol.">
        <title>Genome-scale phylogeny and comparative genomics of the fungal order Sordariales.</title>
        <authorList>
            <person name="Hensen N."/>
            <person name="Bonometti L."/>
            <person name="Westerberg I."/>
            <person name="Brannstrom I.O."/>
            <person name="Guillou S."/>
            <person name="Cros-Aarteil S."/>
            <person name="Calhoun S."/>
            <person name="Haridas S."/>
            <person name="Kuo A."/>
            <person name="Mondo S."/>
            <person name="Pangilinan J."/>
            <person name="Riley R."/>
            <person name="LaButti K."/>
            <person name="Andreopoulos B."/>
            <person name="Lipzen A."/>
            <person name="Chen C."/>
            <person name="Yan M."/>
            <person name="Daum C."/>
            <person name="Ng V."/>
            <person name="Clum A."/>
            <person name="Steindorff A."/>
            <person name="Ohm R.A."/>
            <person name="Martin F."/>
            <person name="Silar P."/>
            <person name="Natvig D.O."/>
            <person name="Lalanne C."/>
            <person name="Gautier V."/>
            <person name="Ament-Velasquez S.L."/>
            <person name="Kruys A."/>
            <person name="Hutchinson M.I."/>
            <person name="Powell A.J."/>
            <person name="Barry K."/>
            <person name="Miller A.N."/>
            <person name="Grigoriev I.V."/>
            <person name="Debuchy R."/>
            <person name="Gladieux P."/>
            <person name="Hiltunen Thoren M."/>
            <person name="Johannesson H."/>
        </authorList>
    </citation>
    <scope>NUCLEOTIDE SEQUENCE</scope>
    <source>
        <strain evidence="1">CBS 958.72</strain>
    </source>
</reference>
<gene>
    <name evidence="1" type="ORF">B0T24DRAFT_140986</name>
</gene>
<organism evidence="1 2">
    <name type="scientific">Lasiosphaeria ovina</name>
    <dbReference type="NCBI Taxonomy" id="92902"/>
    <lineage>
        <taxon>Eukaryota</taxon>
        <taxon>Fungi</taxon>
        <taxon>Dikarya</taxon>
        <taxon>Ascomycota</taxon>
        <taxon>Pezizomycotina</taxon>
        <taxon>Sordariomycetes</taxon>
        <taxon>Sordariomycetidae</taxon>
        <taxon>Sordariales</taxon>
        <taxon>Lasiosphaeriaceae</taxon>
        <taxon>Lasiosphaeria</taxon>
    </lineage>
</organism>
<reference evidence="1" key="2">
    <citation type="submission" date="2023-06" db="EMBL/GenBank/DDBJ databases">
        <authorList>
            <consortium name="Lawrence Berkeley National Laboratory"/>
            <person name="Haridas S."/>
            <person name="Hensen N."/>
            <person name="Bonometti L."/>
            <person name="Westerberg I."/>
            <person name="Brannstrom I.O."/>
            <person name="Guillou S."/>
            <person name="Cros-Aarteil S."/>
            <person name="Calhoun S."/>
            <person name="Kuo A."/>
            <person name="Mondo S."/>
            <person name="Pangilinan J."/>
            <person name="Riley R."/>
            <person name="Labutti K."/>
            <person name="Andreopoulos B."/>
            <person name="Lipzen A."/>
            <person name="Chen C."/>
            <person name="Yanf M."/>
            <person name="Daum C."/>
            <person name="Ng V."/>
            <person name="Clum A."/>
            <person name="Steindorff A."/>
            <person name="Ohm R."/>
            <person name="Martin F."/>
            <person name="Silar P."/>
            <person name="Natvig D."/>
            <person name="Lalanne C."/>
            <person name="Gautier V."/>
            <person name="Ament-Velasquez S.L."/>
            <person name="Kruys A."/>
            <person name="Hutchinson M.I."/>
            <person name="Powell A.J."/>
            <person name="Barry K."/>
            <person name="Miller A.N."/>
            <person name="Grigoriev I.V."/>
            <person name="Debuchy R."/>
            <person name="Gladieux P."/>
            <person name="Thoren M.H."/>
            <person name="Johannesson H."/>
        </authorList>
    </citation>
    <scope>NUCLEOTIDE SEQUENCE</scope>
    <source>
        <strain evidence="1">CBS 958.72</strain>
    </source>
</reference>
<dbReference type="Proteomes" id="UP001287356">
    <property type="component" value="Unassembled WGS sequence"/>
</dbReference>
<dbReference type="AlphaFoldDB" id="A0AAE0KLI0"/>
<evidence type="ECO:0000313" key="2">
    <source>
        <dbReference type="Proteomes" id="UP001287356"/>
    </source>
</evidence>
<proteinExistence type="predicted"/>
<sequence length="616" mass="69458">MMRLETINAHKMRSQHKTSQSQRCLCIGVSLACMTPIRRAKLPGQFRAVCLQHKNSHTNAPGKRFPSMFKSGLPASSSPRINADPVPDPEPPRRCSSFAMSGFRFLSLPVELQVAVFEQLVPAGTVTTVAPVAHTWPSADRPQLMEPYREGSRTLARVCRTSRHFNRIATLLLYRVAVAKDRRQLLCLFRTLATVPLLRPFVRGVVWAGRTRRARRTMLYSDVTDGRHPPLKSTAATAMAALLAGDTWMSELLREHPDWPGENIHDNGDGDKILSRHLGAEYLRGPGYIAGALLALTPRVEFLFSVFGESEWLCALDLLHNPQPPLPYPFLGNLRSVSIDCFRRHSSNRGHLFRTLWPLLFNCPLLESIEVRGGMPWRSHPEITNNRVKQIVLRSASEPDETIHYMAAIFPQLTALYAELFGTRMMFPLPAVDAHFTTGMAALADTLEVLHITSPPGETWELQDIGGELFLVLGKMKRLKHLVAESSFLFGRQTPERAFDMGFLPESLVSIHIIDFWCVAGHEYYPPLVNNLGPEIFMAQMLTTLLAECDTRLKALRATRVTSPIFDDMRFVWKTDAEELISEFAASFKKRGVELSVSTPSEQAEHGQWNWSRIRY</sequence>
<evidence type="ECO:0000313" key="1">
    <source>
        <dbReference type="EMBL" id="KAK3378846.1"/>
    </source>
</evidence>
<name>A0AAE0KLI0_9PEZI</name>
<dbReference type="EMBL" id="JAULSN010000002">
    <property type="protein sequence ID" value="KAK3378846.1"/>
    <property type="molecule type" value="Genomic_DNA"/>
</dbReference>
<comment type="caution">
    <text evidence="1">The sequence shown here is derived from an EMBL/GenBank/DDBJ whole genome shotgun (WGS) entry which is preliminary data.</text>
</comment>